<evidence type="ECO:0000259" key="7">
    <source>
        <dbReference type="PROSITE" id="PS50237"/>
    </source>
</evidence>
<proteinExistence type="predicted"/>
<feature type="active site" description="Glycyl thioester intermediate" evidence="6">
    <location>
        <position position="49"/>
    </location>
</feature>
<dbReference type="GO" id="GO:0005737">
    <property type="term" value="C:cytoplasm"/>
    <property type="evidence" value="ECO:0007669"/>
    <property type="project" value="TreeGrafter"/>
</dbReference>
<evidence type="ECO:0000256" key="4">
    <source>
        <dbReference type="ARBA" id="ARBA00022679"/>
    </source>
</evidence>
<evidence type="ECO:0000256" key="6">
    <source>
        <dbReference type="PROSITE-ProRule" id="PRU00104"/>
    </source>
</evidence>
<dbReference type="Pfam" id="PF00632">
    <property type="entry name" value="HECT"/>
    <property type="match status" value="1"/>
</dbReference>
<evidence type="ECO:0000256" key="1">
    <source>
        <dbReference type="ARBA" id="ARBA00000885"/>
    </source>
</evidence>
<dbReference type="EMBL" id="CASHTH010004520">
    <property type="protein sequence ID" value="CAI8058480.1"/>
    <property type="molecule type" value="Genomic_DNA"/>
</dbReference>
<dbReference type="GO" id="GO:0016567">
    <property type="term" value="P:protein ubiquitination"/>
    <property type="evidence" value="ECO:0007669"/>
    <property type="project" value="TreeGrafter"/>
</dbReference>
<gene>
    <name evidence="8" type="ORF">GBAR_LOCUS31802</name>
</gene>
<dbReference type="PANTHER" id="PTHR11254">
    <property type="entry name" value="HECT DOMAIN UBIQUITIN-PROTEIN LIGASE"/>
    <property type="match status" value="1"/>
</dbReference>
<accession>A0AA35XMW7</accession>
<keyword evidence="5 6" id="KW-0833">Ubl conjugation pathway</keyword>
<dbReference type="GO" id="GO:0006511">
    <property type="term" value="P:ubiquitin-dependent protein catabolic process"/>
    <property type="evidence" value="ECO:0007669"/>
    <property type="project" value="TreeGrafter"/>
</dbReference>
<dbReference type="EC" id="2.3.2.26" evidence="3"/>
<comment type="caution">
    <text evidence="8">The sequence shown here is derived from an EMBL/GenBank/DDBJ whole genome shotgun (WGS) entry which is preliminary data.</text>
</comment>
<dbReference type="InterPro" id="IPR035983">
    <property type="entry name" value="Hect_E3_ubiquitin_ligase"/>
</dbReference>
<dbReference type="PANTHER" id="PTHR11254:SF440">
    <property type="entry name" value="E3 UBIQUITIN-PROTEIN LIGASE NEDD-4"/>
    <property type="match status" value="1"/>
</dbReference>
<reference evidence="8" key="1">
    <citation type="submission" date="2023-03" db="EMBL/GenBank/DDBJ databases">
        <authorList>
            <person name="Steffen K."/>
            <person name="Cardenas P."/>
        </authorList>
    </citation>
    <scope>NUCLEOTIDE SEQUENCE</scope>
</reference>
<evidence type="ECO:0000313" key="8">
    <source>
        <dbReference type="EMBL" id="CAI8058480.1"/>
    </source>
</evidence>
<keyword evidence="4" id="KW-0808">Transferase</keyword>
<evidence type="ECO:0000313" key="9">
    <source>
        <dbReference type="Proteomes" id="UP001174909"/>
    </source>
</evidence>
<dbReference type="SUPFAM" id="SSF56204">
    <property type="entry name" value="Hect, E3 ligase catalytic domain"/>
    <property type="match status" value="1"/>
</dbReference>
<dbReference type="PROSITE" id="PS50237">
    <property type="entry name" value="HECT"/>
    <property type="match status" value="1"/>
</dbReference>
<evidence type="ECO:0000256" key="5">
    <source>
        <dbReference type="ARBA" id="ARBA00022786"/>
    </source>
</evidence>
<evidence type="ECO:0000256" key="2">
    <source>
        <dbReference type="ARBA" id="ARBA00004906"/>
    </source>
</evidence>
<comment type="pathway">
    <text evidence="2">Protein modification; protein ubiquitination.</text>
</comment>
<sequence>MKARLLQFVTGTSRVPMNGFAELQGSNGPQKFCIKKLGEPTSLPRSHTCFNRIDLPPYKSYHELKEKLRLAIENCEGFEGVD</sequence>
<dbReference type="InterPro" id="IPR050409">
    <property type="entry name" value="E3_ubiq-protein_ligase"/>
</dbReference>
<keyword evidence="9" id="KW-1185">Reference proteome</keyword>
<dbReference type="AlphaFoldDB" id="A0AA35XMW7"/>
<dbReference type="Gene3D" id="3.30.2410.10">
    <property type="entry name" value="Hect, E3 ligase catalytic domain"/>
    <property type="match status" value="1"/>
</dbReference>
<dbReference type="Proteomes" id="UP001174909">
    <property type="component" value="Unassembled WGS sequence"/>
</dbReference>
<name>A0AA35XMW7_GEOBA</name>
<evidence type="ECO:0000256" key="3">
    <source>
        <dbReference type="ARBA" id="ARBA00012485"/>
    </source>
</evidence>
<comment type="catalytic activity">
    <reaction evidence="1">
        <text>S-ubiquitinyl-[E2 ubiquitin-conjugating enzyme]-L-cysteine + [acceptor protein]-L-lysine = [E2 ubiquitin-conjugating enzyme]-L-cysteine + N(6)-ubiquitinyl-[acceptor protein]-L-lysine.</text>
        <dbReference type="EC" id="2.3.2.26"/>
    </reaction>
</comment>
<organism evidence="8 9">
    <name type="scientific">Geodia barretti</name>
    <name type="common">Barrett's horny sponge</name>
    <dbReference type="NCBI Taxonomy" id="519541"/>
    <lineage>
        <taxon>Eukaryota</taxon>
        <taxon>Metazoa</taxon>
        <taxon>Porifera</taxon>
        <taxon>Demospongiae</taxon>
        <taxon>Heteroscleromorpha</taxon>
        <taxon>Tetractinellida</taxon>
        <taxon>Astrophorina</taxon>
        <taxon>Geodiidae</taxon>
        <taxon>Geodia</taxon>
    </lineage>
</organism>
<dbReference type="InterPro" id="IPR000569">
    <property type="entry name" value="HECT_dom"/>
</dbReference>
<protein>
    <recommendedName>
        <fullName evidence="3">HECT-type E3 ubiquitin transferase</fullName>
        <ecNumber evidence="3">2.3.2.26</ecNumber>
    </recommendedName>
</protein>
<dbReference type="GO" id="GO:0061630">
    <property type="term" value="F:ubiquitin protein ligase activity"/>
    <property type="evidence" value="ECO:0007669"/>
    <property type="project" value="UniProtKB-EC"/>
</dbReference>
<feature type="domain" description="HECT" evidence="7">
    <location>
        <begin position="1"/>
        <end position="81"/>
    </location>
</feature>